<name>A0ABQ6MZV9_9STRA</name>
<dbReference type="InterPro" id="IPR001930">
    <property type="entry name" value="Peptidase_M1"/>
</dbReference>
<accession>A0ABQ6MZV9</accession>
<evidence type="ECO:0000256" key="2">
    <source>
        <dbReference type="ARBA" id="ARBA00022490"/>
    </source>
</evidence>
<keyword evidence="6" id="KW-1185">Reference proteome</keyword>
<feature type="non-terminal residue" evidence="5">
    <location>
        <position position="346"/>
    </location>
</feature>
<organism evidence="5 6">
    <name type="scientific">Tetraparma gracilis</name>
    <dbReference type="NCBI Taxonomy" id="2962635"/>
    <lineage>
        <taxon>Eukaryota</taxon>
        <taxon>Sar</taxon>
        <taxon>Stramenopiles</taxon>
        <taxon>Ochrophyta</taxon>
        <taxon>Bolidophyceae</taxon>
        <taxon>Parmales</taxon>
        <taxon>Triparmaceae</taxon>
        <taxon>Tetraparma</taxon>
    </lineage>
</organism>
<evidence type="ECO:0000256" key="1">
    <source>
        <dbReference type="ARBA" id="ARBA00004496"/>
    </source>
</evidence>
<dbReference type="Gene3D" id="3.30.2010.30">
    <property type="match status" value="1"/>
</dbReference>
<sequence length="346" mass="37384">MPPPTAADVARASNTVDVSSLSNPSECRPTHLDLDVAISFEEQTIRGTAAYQVEVLSGKATYVALDCKDLDVFGCEVNGSPARHSLHDVEGMAPAIFGQQLRIELPPATRGGGGLTLTVSVRYATRPSSSALQWLPPSQTLGKKRPYLFSQCQAIHARTLLPCMDAPAAKVTYAAEVAAAGWATVLMSALSKGSAPGRHPDGTPDGTTVHKWDQPVPTSPYLIAFCVGDLASRDVSPRCRVWAEPALVEQVAYEFSETEAFLATAEALTLPYQWGRYDLVCLPPSFPYGGMENPCLTFVTPTLLAGDRSLADVVAHEIAHSWTGNLVTNATWEHFWLNEGWTMWLQ</sequence>
<proteinExistence type="predicted"/>
<dbReference type="InterPro" id="IPR045357">
    <property type="entry name" value="Aminopeptidase_N-like_N"/>
</dbReference>
<dbReference type="InterPro" id="IPR049980">
    <property type="entry name" value="LTA4H_cat"/>
</dbReference>
<evidence type="ECO:0000313" key="5">
    <source>
        <dbReference type="EMBL" id="GMI37192.1"/>
    </source>
</evidence>
<evidence type="ECO:0000313" key="6">
    <source>
        <dbReference type="Proteomes" id="UP001165060"/>
    </source>
</evidence>
<dbReference type="InterPro" id="IPR034015">
    <property type="entry name" value="M1_LTA4H"/>
</dbReference>
<reference evidence="5 6" key="1">
    <citation type="journal article" date="2023" name="Commun. Biol.">
        <title>Genome analysis of Parmales, the sister group of diatoms, reveals the evolutionary specialization of diatoms from phago-mixotrophs to photoautotrophs.</title>
        <authorList>
            <person name="Ban H."/>
            <person name="Sato S."/>
            <person name="Yoshikawa S."/>
            <person name="Yamada K."/>
            <person name="Nakamura Y."/>
            <person name="Ichinomiya M."/>
            <person name="Sato N."/>
            <person name="Blanc-Mathieu R."/>
            <person name="Endo H."/>
            <person name="Kuwata A."/>
            <person name="Ogata H."/>
        </authorList>
    </citation>
    <scope>NUCLEOTIDE SEQUENCE [LARGE SCALE GENOMIC DNA]</scope>
</reference>
<dbReference type="SUPFAM" id="SSF63737">
    <property type="entry name" value="Leukotriene A4 hydrolase N-terminal domain"/>
    <property type="match status" value="1"/>
</dbReference>
<dbReference type="SUPFAM" id="SSF55486">
    <property type="entry name" value="Metalloproteases ('zincins'), catalytic domain"/>
    <property type="match status" value="1"/>
</dbReference>
<dbReference type="PANTHER" id="PTHR45726">
    <property type="entry name" value="LEUKOTRIENE A-4 HYDROLASE"/>
    <property type="match status" value="1"/>
</dbReference>
<dbReference type="InterPro" id="IPR042097">
    <property type="entry name" value="Aminopeptidase_N-like_N_sf"/>
</dbReference>
<comment type="caution">
    <text evidence="5">The sequence shown here is derived from an EMBL/GenBank/DDBJ whole genome shotgun (WGS) entry which is preliminary data.</text>
</comment>
<feature type="domain" description="Aminopeptidase N-like N-terminal" evidence="4">
    <location>
        <begin position="29"/>
        <end position="222"/>
    </location>
</feature>
<evidence type="ECO:0000259" key="3">
    <source>
        <dbReference type="Pfam" id="PF01433"/>
    </source>
</evidence>
<protein>
    <submittedName>
        <fullName evidence="5">Uncharacterized protein</fullName>
    </submittedName>
</protein>
<feature type="domain" description="Peptidase M1 membrane alanine aminopeptidase" evidence="3">
    <location>
        <begin position="258"/>
        <end position="346"/>
    </location>
</feature>
<dbReference type="Proteomes" id="UP001165060">
    <property type="component" value="Unassembled WGS sequence"/>
</dbReference>
<dbReference type="EMBL" id="BRYB01003467">
    <property type="protein sequence ID" value="GMI37192.1"/>
    <property type="molecule type" value="Genomic_DNA"/>
</dbReference>
<evidence type="ECO:0000259" key="4">
    <source>
        <dbReference type="Pfam" id="PF17900"/>
    </source>
</evidence>
<keyword evidence="2" id="KW-0963">Cytoplasm</keyword>
<dbReference type="Pfam" id="PF01433">
    <property type="entry name" value="Peptidase_M1"/>
    <property type="match status" value="1"/>
</dbReference>
<dbReference type="CDD" id="cd09599">
    <property type="entry name" value="M1_LTA4H"/>
    <property type="match status" value="1"/>
</dbReference>
<dbReference type="PRINTS" id="PR00756">
    <property type="entry name" value="ALADIPTASE"/>
</dbReference>
<gene>
    <name evidence="5" type="ORF">TeGR_g3539</name>
</gene>
<dbReference type="PANTHER" id="PTHR45726:SF3">
    <property type="entry name" value="LEUKOTRIENE A-4 HYDROLASE"/>
    <property type="match status" value="1"/>
</dbReference>
<dbReference type="Pfam" id="PF17900">
    <property type="entry name" value="Peptidase_M1_N"/>
    <property type="match status" value="1"/>
</dbReference>
<comment type="subcellular location">
    <subcellularLocation>
        <location evidence="1">Cytoplasm</location>
    </subcellularLocation>
</comment>
<dbReference type="Gene3D" id="2.60.40.1730">
    <property type="entry name" value="tricorn interacting facor f3 domain"/>
    <property type="match status" value="1"/>
</dbReference>
<dbReference type="InterPro" id="IPR014782">
    <property type="entry name" value="Peptidase_M1_dom"/>
</dbReference>